<keyword evidence="3" id="KW-1185">Reference proteome</keyword>
<evidence type="ECO:0000256" key="1">
    <source>
        <dbReference type="SAM" id="Phobius"/>
    </source>
</evidence>
<keyword evidence="1" id="KW-1133">Transmembrane helix</keyword>
<dbReference type="AlphaFoldDB" id="A0A918RMI4"/>
<sequence>MRRFFHYTAAWLVAVLGGSVTSSVFSSHFVLSELRAIDIPISFATQLKMTIDDFAILQTLGMAIGAAFLIAFIIAAVCHRFIGGAERLWFMVAGMSAVITLLLLMSWQLQLMPIAGARSNLGLLMQGVAGLVGGWLFWRLKPGRNAEIPS</sequence>
<reference evidence="2" key="1">
    <citation type="journal article" date="2014" name="Int. J. Syst. Evol. Microbiol.">
        <title>Complete genome sequence of Corynebacterium casei LMG S-19264T (=DSM 44701T), isolated from a smear-ripened cheese.</title>
        <authorList>
            <consortium name="US DOE Joint Genome Institute (JGI-PGF)"/>
            <person name="Walter F."/>
            <person name="Albersmeier A."/>
            <person name="Kalinowski J."/>
            <person name="Ruckert C."/>
        </authorList>
    </citation>
    <scope>NUCLEOTIDE SEQUENCE</scope>
    <source>
        <strain evidence="2">KCTC 12711</strain>
    </source>
</reference>
<dbReference type="RefSeq" id="WP_189399140.1">
    <property type="nucleotide sequence ID" value="NZ_BMXA01000002.1"/>
</dbReference>
<proteinExistence type="predicted"/>
<reference evidence="2" key="2">
    <citation type="submission" date="2020-09" db="EMBL/GenBank/DDBJ databases">
        <authorList>
            <person name="Sun Q."/>
            <person name="Kim S."/>
        </authorList>
    </citation>
    <scope>NUCLEOTIDE SEQUENCE</scope>
    <source>
        <strain evidence="2">KCTC 12711</strain>
    </source>
</reference>
<protein>
    <submittedName>
        <fullName evidence="2">Uncharacterized protein</fullName>
    </submittedName>
</protein>
<feature type="transmembrane region" description="Helical" evidence="1">
    <location>
        <begin position="88"/>
        <end position="109"/>
    </location>
</feature>
<keyword evidence="1" id="KW-0812">Transmembrane</keyword>
<gene>
    <name evidence="2" type="ORF">GCM10008090_12050</name>
</gene>
<evidence type="ECO:0000313" key="2">
    <source>
        <dbReference type="EMBL" id="GHA04307.1"/>
    </source>
</evidence>
<accession>A0A918RMI4</accession>
<name>A0A918RMI4_9GAMM</name>
<dbReference type="Proteomes" id="UP000614811">
    <property type="component" value="Unassembled WGS sequence"/>
</dbReference>
<organism evidence="2 3">
    <name type="scientific">Arenicella chitinivorans</name>
    <dbReference type="NCBI Taxonomy" id="1329800"/>
    <lineage>
        <taxon>Bacteria</taxon>
        <taxon>Pseudomonadati</taxon>
        <taxon>Pseudomonadota</taxon>
        <taxon>Gammaproteobacteria</taxon>
        <taxon>Arenicellales</taxon>
        <taxon>Arenicellaceae</taxon>
        <taxon>Arenicella</taxon>
    </lineage>
</organism>
<feature type="transmembrane region" description="Helical" evidence="1">
    <location>
        <begin position="121"/>
        <end position="138"/>
    </location>
</feature>
<evidence type="ECO:0000313" key="3">
    <source>
        <dbReference type="Proteomes" id="UP000614811"/>
    </source>
</evidence>
<feature type="transmembrane region" description="Helical" evidence="1">
    <location>
        <begin position="55"/>
        <end position="76"/>
    </location>
</feature>
<dbReference type="EMBL" id="BMXA01000002">
    <property type="protein sequence ID" value="GHA04307.1"/>
    <property type="molecule type" value="Genomic_DNA"/>
</dbReference>
<keyword evidence="1" id="KW-0472">Membrane</keyword>
<comment type="caution">
    <text evidence="2">The sequence shown here is derived from an EMBL/GenBank/DDBJ whole genome shotgun (WGS) entry which is preliminary data.</text>
</comment>